<accession>C5FIR0</accession>
<gene>
    <name evidence="1" type="ORF">MCYG_01970</name>
</gene>
<reference evidence="2" key="1">
    <citation type="journal article" date="2012" name="MBio">
        <title>Comparative genome analysis of Trichophyton rubrum and related dermatophytes reveals candidate genes involved in infection.</title>
        <authorList>
            <person name="Martinez D.A."/>
            <person name="Oliver B.G."/>
            <person name="Graeser Y."/>
            <person name="Goldberg J.M."/>
            <person name="Li W."/>
            <person name="Martinez-Rossi N.M."/>
            <person name="Monod M."/>
            <person name="Shelest E."/>
            <person name="Barton R.C."/>
            <person name="Birch E."/>
            <person name="Brakhage A.A."/>
            <person name="Chen Z."/>
            <person name="Gurr S.J."/>
            <person name="Heiman D."/>
            <person name="Heitman J."/>
            <person name="Kosti I."/>
            <person name="Rossi A."/>
            <person name="Saif S."/>
            <person name="Samalova M."/>
            <person name="Saunders C.W."/>
            <person name="Shea T."/>
            <person name="Summerbell R.C."/>
            <person name="Xu J."/>
            <person name="Young S."/>
            <person name="Zeng Q."/>
            <person name="Birren B.W."/>
            <person name="Cuomo C.A."/>
            <person name="White T.C."/>
        </authorList>
    </citation>
    <scope>NUCLEOTIDE SEQUENCE [LARGE SCALE GENOMIC DNA]</scope>
    <source>
        <strain evidence="2">ATCC MYA-4605 / CBS 113480</strain>
    </source>
</reference>
<dbReference type="AlphaFoldDB" id="C5FIR0"/>
<protein>
    <submittedName>
        <fullName evidence="1">Uncharacterized protein</fullName>
    </submittedName>
</protein>
<dbReference type="VEuPathDB" id="FungiDB:MCYG_01970"/>
<dbReference type="RefSeq" id="XP_002849036.1">
    <property type="nucleotide sequence ID" value="XM_002848990.1"/>
</dbReference>
<name>C5FIR0_ARTOC</name>
<dbReference type="EMBL" id="DS995702">
    <property type="protein sequence ID" value="EEQ29151.1"/>
    <property type="molecule type" value="Genomic_DNA"/>
</dbReference>
<sequence length="103" mass="11315">MAVKVGPEEGMRYDDVMRVEVEVVVEEAVEEAEEDHLVCRVEVLLLVVAKVASRPSSPSRIKVDPVVTDISSSIDCPTVFVSCLMLPTHSSIEYQQGLNVNSQ</sequence>
<evidence type="ECO:0000313" key="2">
    <source>
        <dbReference type="Proteomes" id="UP000002035"/>
    </source>
</evidence>
<dbReference type="HOGENOM" id="CLU_2263133_0_0_1"/>
<proteinExistence type="predicted"/>
<evidence type="ECO:0000313" key="1">
    <source>
        <dbReference type="EMBL" id="EEQ29151.1"/>
    </source>
</evidence>
<keyword evidence="2" id="KW-1185">Reference proteome</keyword>
<dbReference type="GeneID" id="9229088"/>
<organism evidence="1 2">
    <name type="scientific">Arthroderma otae (strain ATCC MYA-4605 / CBS 113480)</name>
    <name type="common">Microsporum canis</name>
    <dbReference type="NCBI Taxonomy" id="554155"/>
    <lineage>
        <taxon>Eukaryota</taxon>
        <taxon>Fungi</taxon>
        <taxon>Dikarya</taxon>
        <taxon>Ascomycota</taxon>
        <taxon>Pezizomycotina</taxon>
        <taxon>Eurotiomycetes</taxon>
        <taxon>Eurotiomycetidae</taxon>
        <taxon>Onygenales</taxon>
        <taxon>Arthrodermataceae</taxon>
        <taxon>Microsporum</taxon>
    </lineage>
</organism>
<dbReference type="Proteomes" id="UP000002035">
    <property type="component" value="Unassembled WGS sequence"/>
</dbReference>